<dbReference type="EMBL" id="ML986499">
    <property type="protein sequence ID" value="KAF2275042.1"/>
    <property type="molecule type" value="Genomic_DNA"/>
</dbReference>
<sequence>MAASPPPTLSSFHRPIALFLAGTAAACTAYLIYTSLCMPARKGELHRTQTIRRPNRRTRNRVVGRPLAQREQVPTPPHEFDFFGQLLGPDRIPSEDELRALARQLDPAATPEAIDGRIDQLQEAFLDSVFATVVSTDPSELPASVDIDLSSFPEAAIQRAIQRQVARVAEQNTDFAAQPIYGQPNSGMAYTEAQALQAAIYNVAEERVNNENIIHRGVACNACGRVPHGIRWHCANCWDFDLCSDCEATVAHEMTHIFYKIKIPAPFLTIPRQKPIYPGKPSAMPEFLSHSTKQSLEQETNLGRERIDALWDEFRCLAATEWDGDDYGIGWGIDRANFDRTFLPRYPHFPTQKNLLYDRLFAFYDSDSNGIIGFAEFVKGLDGFYNKDGTHLGDNGQPDSSQNKRLENLFKLYDADGDGYITRKDVLKMFRAHYAIQKESIRNKLANEDRLRRLLPDLDQNKSLSAIYQPDAPGEDELAMAADRAPAPSGSPTLRENTDDAMPRNMALREGFAERGMDAEETMEERRKKGRFYLDEEEGLVLPEGLRDPDLASSDPVERLYRDILYQQIQQGLNELLDPVFKGAESRAMSLAAARERDPSLKIDLEDVEGVISFADFKAAYDGGCKYLDVWSDLVQF</sequence>
<dbReference type="Gene3D" id="3.30.60.90">
    <property type="match status" value="1"/>
</dbReference>
<dbReference type="InterPro" id="IPR028846">
    <property type="entry name" value="Recoverin"/>
</dbReference>
<dbReference type="SMART" id="SM00291">
    <property type="entry name" value="ZnF_ZZ"/>
    <property type="match status" value="1"/>
</dbReference>
<keyword evidence="7" id="KW-1133">Transmembrane helix</keyword>
<keyword evidence="3 6" id="KW-0863">Zinc-finger</keyword>
<dbReference type="SMART" id="SM00054">
    <property type="entry name" value="EFh"/>
    <property type="match status" value="2"/>
</dbReference>
<dbReference type="PANTHER" id="PTHR23055:SF187">
    <property type="entry name" value="EF HAND DOMAIN PROTEIN (AFU_ORTHOLOGUE AFUA_6G07310)"/>
    <property type="match status" value="1"/>
</dbReference>
<gene>
    <name evidence="10" type="ORF">EI97DRAFT_434608</name>
</gene>
<dbReference type="PROSITE" id="PS00018">
    <property type="entry name" value="EF_HAND_1"/>
    <property type="match status" value="2"/>
</dbReference>
<keyword evidence="7" id="KW-0472">Membrane</keyword>
<evidence type="ECO:0008006" key="12">
    <source>
        <dbReference type="Google" id="ProtNLM"/>
    </source>
</evidence>
<feature type="domain" description="ZZ-type" evidence="8">
    <location>
        <begin position="215"/>
        <end position="266"/>
    </location>
</feature>
<dbReference type="GO" id="GO:0005829">
    <property type="term" value="C:cytosol"/>
    <property type="evidence" value="ECO:0007669"/>
    <property type="project" value="TreeGrafter"/>
</dbReference>
<keyword evidence="11" id="KW-1185">Reference proteome</keyword>
<name>A0A6A6JF59_WESOR</name>
<dbReference type="OrthoDB" id="2122982at2759"/>
<evidence type="ECO:0000256" key="5">
    <source>
        <dbReference type="ARBA" id="ARBA00022837"/>
    </source>
</evidence>
<evidence type="ECO:0000256" key="6">
    <source>
        <dbReference type="PROSITE-ProRule" id="PRU00228"/>
    </source>
</evidence>
<dbReference type="InterPro" id="IPR000433">
    <property type="entry name" value="Znf_ZZ"/>
</dbReference>
<evidence type="ECO:0000256" key="4">
    <source>
        <dbReference type="ARBA" id="ARBA00022833"/>
    </source>
</evidence>
<dbReference type="GO" id="GO:0016020">
    <property type="term" value="C:membrane"/>
    <property type="evidence" value="ECO:0007669"/>
    <property type="project" value="TreeGrafter"/>
</dbReference>
<dbReference type="InterPro" id="IPR018247">
    <property type="entry name" value="EF_Hand_1_Ca_BS"/>
</dbReference>
<keyword evidence="2" id="KW-0677">Repeat</keyword>
<dbReference type="CDD" id="cd00051">
    <property type="entry name" value="EFh"/>
    <property type="match status" value="1"/>
</dbReference>
<dbReference type="PROSITE" id="PS50222">
    <property type="entry name" value="EF_HAND_2"/>
    <property type="match status" value="2"/>
</dbReference>
<evidence type="ECO:0000256" key="1">
    <source>
        <dbReference type="ARBA" id="ARBA00022723"/>
    </source>
</evidence>
<dbReference type="PROSITE" id="PS50135">
    <property type="entry name" value="ZF_ZZ_2"/>
    <property type="match status" value="1"/>
</dbReference>
<feature type="domain" description="EF-hand" evidence="9">
    <location>
        <begin position="352"/>
        <end position="387"/>
    </location>
</feature>
<evidence type="ECO:0000256" key="2">
    <source>
        <dbReference type="ARBA" id="ARBA00022737"/>
    </source>
</evidence>
<dbReference type="PROSITE" id="PS01357">
    <property type="entry name" value="ZF_ZZ_1"/>
    <property type="match status" value="1"/>
</dbReference>
<dbReference type="Pfam" id="PF13499">
    <property type="entry name" value="EF-hand_7"/>
    <property type="match status" value="1"/>
</dbReference>
<organism evidence="10 11">
    <name type="scientific">Westerdykella ornata</name>
    <dbReference type="NCBI Taxonomy" id="318751"/>
    <lineage>
        <taxon>Eukaryota</taxon>
        <taxon>Fungi</taxon>
        <taxon>Dikarya</taxon>
        <taxon>Ascomycota</taxon>
        <taxon>Pezizomycotina</taxon>
        <taxon>Dothideomycetes</taxon>
        <taxon>Pleosporomycetidae</taxon>
        <taxon>Pleosporales</taxon>
        <taxon>Sporormiaceae</taxon>
        <taxon>Westerdykella</taxon>
    </lineage>
</organism>
<evidence type="ECO:0000313" key="11">
    <source>
        <dbReference type="Proteomes" id="UP000800097"/>
    </source>
</evidence>
<dbReference type="AlphaFoldDB" id="A0A6A6JF59"/>
<dbReference type="Pfam" id="PF00569">
    <property type="entry name" value="ZZ"/>
    <property type="match status" value="1"/>
</dbReference>
<dbReference type="Proteomes" id="UP000800097">
    <property type="component" value="Unassembled WGS sequence"/>
</dbReference>
<reference evidence="10" key="1">
    <citation type="journal article" date="2020" name="Stud. Mycol.">
        <title>101 Dothideomycetes genomes: a test case for predicting lifestyles and emergence of pathogens.</title>
        <authorList>
            <person name="Haridas S."/>
            <person name="Albert R."/>
            <person name="Binder M."/>
            <person name="Bloem J."/>
            <person name="Labutti K."/>
            <person name="Salamov A."/>
            <person name="Andreopoulos B."/>
            <person name="Baker S."/>
            <person name="Barry K."/>
            <person name="Bills G."/>
            <person name="Bluhm B."/>
            <person name="Cannon C."/>
            <person name="Castanera R."/>
            <person name="Culley D."/>
            <person name="Daum C."/>
            <person name="Ezra D."/>
            <person name="Gonzalez J."/>
            <person name="Henrissat B."/>
            <person name="Kuo A."/>
            <person name="Liang C."/>
            <person name="Lipzen A."/>
            <person name="Lutzoni F."/>
            <person name="Magnuson J."/>
            <person name="Mondo S."/>
            <person name="Nolan M."/>
            <person name="Ohm R."/>
            <person name="Pangilinan J."/>
            <person name="Park H.-J."/>
            <person name="Ramirez L."/>
            <person name="Alfaro M."/>
            <person name="Sun H."/>
            <person name="Tritt A."/>
            <person name="Yoshinaga Y."/>
            <person name="Zwiers L.-H."/>
            <person name="Turgeon B."/>
            <person name="Goodwin S."/>
            <person name="Spatafora J."/>
            <person name="Crous P."/>
            <person name="Grigoriev I."/>
        </authorList>
    </citation>
    <scope>NUCLEOTIDE SEQUENCE</scope>
    <source>
        <strain evidence="10">CBS 379.55</strain>
    </source>
</reference>
<dbReference type="PANTHER" id="PTHR23055">
    <property type="entry name" value="CALCIUM BINDING PROTEINS"/>
    <property type="match status" value="1"/>
</dbReference>
<dbReference type="CDD" id="cd02340">
    <property type="entry name" value="ZZ_NBR1_like"/>
    <property type="match status" value="1"/>
</dbReference>
<keyword evidence="7" id="KW-0812">Transmembrane</keyword>
<dbReference type="SUPFAM" id="SSF47473">
    <property type="entry name" value="EF-hand"/>
    <property type="match status" value="1"/>
</dbReference>
<dbReference type="GO" id="GO:0008270">
    <property type="term" value="F:zinc ion binding"/>
    <property type="evidence" value="ECO:0007669"/>
    <property type="project" value="UniProtKB-KW"/>
</dbReference>
<protein>
    <recommendedName>
        <fullName evidence="12">EF-hand</fullName>
    </recommendedName>
</protein>
<feature type="domain" description="EF-hand" evidence="9">
    <location>
        <begin position="401"/>
        <end position="436"/>
    </location>
</feature>
<evidence type="ECO:0000259" key="9">
    <source>
        <dbReference type="PROSITE" id="PS50222"/>
    </source>
</evidence>
<dbReference type="RefSeq" id="XP_033652581.1">
    <property type="nucleotide sequence ID" value="XM_033798672.1"/>
</dbReference>
<dbReference type="InterPro" id="IPR002048">
    <property type="entry name" value="EF_hand_dom"/>
</dbReference>
<dbReference type="InterPro" id="IPR043145">
    <property type="entry name" value="Znf_ZZ_sf"/>
</dbReference>
<keyword evidence="4" id="KW-0862">Zinc</keyword>
<proteinExistence type="predicted"/>
<feature type="transmembrane region" description="Helical" evidence="7">
    <location>
        <begin position="12"/>
        <end position="33"/>
    </location>
</feature>
<keyword evidence="5" id="KW-0106">Calcium</keyword>
<dbReference type="GeneID" id="54551847"/>
<evidence type="ECO:0000256" key="7">
    <source>
        <dbReference type="SAM" id="Phobius"/>
    </source>
</evidence>
<keyword evidence="1" id="KW-0479">Metal-binding</keyword>
<dbReference type="InterPro" id="IPR011992">
    <property type="entry name" value="EF-hand-dom_pair"/>
</dbReference>
<evidence type="ECO:0000256" key="3">
    <source>
        <dbReference type="ARBA" id="ARBA00022771"/>
    </source>
</evidence>
<evidence type="ECO:0000313" key="10">
    <source>
        <dbReference type="EMBL" id="KAF2275042.1"/>
    </source>
</evidence>
<dbReference type="SUPFAM" id="SSF57850">
    <property type="entry name" value="RING/U-box"/>
    <property type="match status" value="1"/>
</dbReference>
<dbReference type="GO" id="GO:0005509">
    <property type="term" value="F:calcium ion binding"/>
    <property type="evidence" value="ECO:0007669"/>
    <property type="project" value="InterPro"/>
</dbReference>
<dbReference type="Gene3D" id="1.10.238.10">
    <property type="entry name" value="EF-hand"/>
    <property type="match status" value="1"/>
</dbReference>
<accession>A0A6A6JF59</accession>
<evidence type="ECO:0000259" key="8">
    <source>
        <dbReference type="PROSITE" id="PS50135"/>
    </source>
</evidence>